<name>A0AAN6H103_9PEZI</name>
<proteinExistence type="predicted"/>
<evidence type="ECO:0000313" key="1">
    <source>
        <dbReference type="EMBL" id="KAK0952370.1"/>
    </source>
</evidence>
<dbReference type="Proteomes" id="UP001175353">
    <property type="component" value="Unassembled WGS sequence"/>
</dbReference>
<comment type="caution">
    <text evidence="1">The sequence shown here is derived from an EMBL/GenBank/DDBJ whole genome shotgun (WGS) entry which is preliminary data.</text>
</comment>
<keyword evidence="2" id="KW-1185">Reference proteome</keyword>
<accession>A0AAN6H103</accession>
<sequence length="255" mass="28990">MTTPEMKATLSARHVDFRNPIGQKRARVLLTRADCGFVSYEGKSSKELRQNCQGRGFEPMQRATRADMMAILEKADYEKMFPRFMDDGSAGDLAVQPPLKAVCKLLRQETLPLFYSYHRFGLHGYDGSMGQHSYDGYFLHRTSKAMLCAIGVTNRSRIRKLRLHRTDFKYGYAFLECDVDLGSKDGPARVWGCQRAPANDLWGEEDRENCVKIDAQISKVLSMMTARPKGNVLQPDDAEDFIMALSPDGVWVMNW</sequence>
<dbReference type="EMBL" id="JAUJLE010000617">
    <property type="protein sequence ID" value="KAK0952370.1"/>
    <property type="molecule type" value="Genomic_DNA"/>
</dbReference>
<dbReference type="AlphaFoldDB" id="A0AAN6H103"/>
<protein>
    <submittedName>
        <fullName evidence="1">Uncharacterized protein</fullName>
    </submittedName>
</protein>
<organism evidence="1 2">
    <name type="scientific">Friedmanniomyces endolithicus</name>
    <dbReference type="NCBI Taxonomy" id="329885"/>
    <lineage>
        <taxon>Eukaryota</taxon>
        <taxon>Fungi</taxon>
        <taxon>Dikarya</taxon>
        <taxon>Ascomycota</taxon>
        <taxon>Pezizomycotina</taxon>
        <taxon>Dothideomycetes</taxon>
        <taxon>Dothideomycetidae</taxon>
        <taxon>Mycosphaerellales</taxon>
        <taxon>Teratosphaeriaceae</taxon>
        <taxon>Friedmanniomyces</taxon>
    </lineage>
</organism>
<reference evidence="1" key="1">
    <citation type="submission" date="2023-06" db="EMBL/GenBank/DDBJ databases">
        <title>Black Yeasts Isolated from many extreme environments.</title>
        <authorList>
            <person name="Coleine C."/>
            <person name="Stajich J.E."/>
            <person name="Selbmann L."/>
        </authorList>
    </citation>
    <scope>NUCLEOTIDE SEQUENCE</scope>
    <source>
        <strain evidence="1">CCFEE 5200</strain>
    </source>
</reference>
<evidence type="ECO:0000313" key="2">
    <source>
        <dbReference type="Proteomes" id="UP001175353"/>
    </source>
</evidence>
<gene>
    <name evidence="1" type="ORF">LTR91_024449</name>
</gene>